<reference evidence="2 3" key="1">
    <citation type="journal article" date="2023" name="BMC Biol.">
        <title>The compact genome of the sponge Oopsacas minuta (Hexactinellida) is lacking key metazoan core genes.</title>
        <authorList>
            <person name="Santini S."/>
            <person name="Schenkelaars Q."/>
            <person name="Jourda C."/>
            <person name="Duchesne M."/>
            <person name="Belahbib H."/>
            <person name="Rocher C."/>
            <person name="Selva M."/>
            <person name="Riesgo A."/>
            <person name="Vervoort M."/>
            <person name="Leys S.P."/>
            <person name="Kodjabachian L."/>
            <person name="Le Bivic A."/>
            <person name="Borchiellini C."/>
            <person name="Claverie J.M."/>
            <person name="Renard E."/>
        </authorList>
    </citation>
    <scope>NUCLEOTIDE SEQUENCE [LARGE SCALE GENOMIC DNA]</scope>
    <source>
        <strain evidence="2">SPO-2</strain>
    </source>
</reference>
<evidence type="ECO:0000313" key="2">
    <source>
        <dbReference type="EMBL" id="KAI6656520.1"/>
    </source>
</evidence>
<comment type="caution">
    <text evidence="2">The sequence shown here is derived from an EMBL/GenBank/DDBJ whole genome shotgun (WGS) entry which is preliminary data.</text>
</comment>
<feature type="region of interest" description="Disordered" evidence="1">
    <location>
        <begin position="157"/>
        <end position="180"/>
    </location>
</feature>
<name>A0AAV7K6D0_9METZ</name>
<keyword evidence="3" id="KW-1185">Reference proteome</keyword>
<protein>
    <submittedName>
        <fullName evidence="2">Uncharacterized protein</fullName>
    </submittedName>
</protein>
<dbReference type="EMBL" id="JAKMXF010000144">
    <property type="protein sequence ID" value="KAI6656520.1"/>
    <property type="molecule type" value="Genomic_DNA"/>
</dbReference>
<organism evidence="2 3">
    <name type="scientific">Oopsacas minuta</name>
    <dbReference type="NCBI Taxonomy" id="111878"/>
    <lineage>
        <taxon>Eukaryota</taxon>
        <taxon>Metazoa</taxon>
        <taxon>Porifera</taxon>
        <taxon>Hexactinellida</taxon>
        <taxon>Hexasterophora</taxon>
        <taxon>Lyssacinosida</taxon>
        <taxon>Leucopsacidae</taxon>
        <taxon>Oopsacas</taxon>
    </lineage>
</organism>
<accession>A0AAV7K6D0</accession>
<dbReference type="Proteomes" id="UP001165289">
    <property type="component" value="Unassembled WGS sequence"/>
</dbReference>
<evidence type="ECO:0000256" key="1">
    <source>
        <dbReference type="SAM" id="MobiDB-lite"/>
    </source>
</evidence>
<evidence type="ECO:0000313" key="3">
    <source>
        <dbReference type="Proteomes" id="UP001165289"/>
    </source>
</evidence>
<proteinExistence type="predicted"/>
<gene>
    <name evidence="2" type="ORF">LOD99_1316</name>
</gene>
<sequence length="180" mass="21915">MRLIRKWPKLRRRVIIFRRIRDKVYWYCRDFKEEFITELEVNKEEKVVHLAEEPLYYRAYLYILAIPPGLRDAAISWKTDYEEWATFRDKKQLEFTNFRKEIQDLHTDNKQDYNMSLSVVVRMIRDSIKSFLQGYNEAIAGKPFPYEEVIKSEQVKEKKNFPPVDEKDRNSQKTINDKIP</sequence>
<dbReference type="AlphaFoldDB" id="A0AAV7K6D0"/>